<dbReference type="InterPro" id="IPR003123">
    <property type="entry name" value="VPS9"/>
</dbReference>
<dbReference type="PROSITE" id="PS51205">
    <property type="entry name" value="VPS9"/>
    <property type="match status" value="1"/>
</dbReference>
<sequence>MFRFGRFDMGDASSPSIEGDQQQQQQQQDGASSNSSSSNSNKSTSFLQRMASADTLLRSSAPLMKRPSFSSLQNSFSSSSGSSIASSFSIPVPTNSWGMLALSRLRAADDGEFDDVIDLLLTRDKAVLLLPVSQPSHPSAIIDREFIQDHVILYQASNDMSQVISLSGIRGTFQSDQFVALGLLPSEREISSIISGSSSKKSLFDTFSLDPSSIPLDCPKYNILHSHVQLPLKDDKIISAMLIQKPISKNDVVDWEAARKNNPGEHASNIASSNSNIENDRRVKDFIKSYRKRPPRNLDQASNHVLDFLDDMAARKNNDEYMDALECHVCYELYDCLFSTPGGDETLQDEALESRIAALNLLDLNLSHLGIIVEDESDVNDINVVVKDAGLQLQQLNSIPDAKGKLEGLVKTHQIIVEAIEGFAEKYRQAKLDTDLEVVQEMKHAMSAANEEEKAMSRKPSATGSSSILGDSSSNNNNDDDHGPLTMNEEDEPKEDDEDQEKVKGDEEKDQQNASVESPALSDGGQTLGSASADVLLPLLIFTIVKSNPTNFLSNLRFIHRFRRPSRISGQESYCLTNMMAAVSFLETTNLVGLGLSADKVLSHVTDLNSSKEMSGRISPPAPPTPPKTTPAPPEPPRSSSVDAAAGLKLMSDMVDSSYKMFDGLGRLWQRDAGKPPTKAGLTPTTDTTAATAASRGRASTVTESELKDMPSNGSGGIRGALSPSSSSSTDGGGGGGGGATRTLSRRPDALHALLQAPSQLIHSVGNPRGQQQQSINKAEGPMQKFLDKKSVEDLKIGEVAELLADYKRLAAMMKQAGLC</sequence>
<dbReference type="PANTHER" id="PTHR23101:SF25">
    <property type="entry name" value="GTPASE-ACTIVATING PROTEIN AND VPS9 DOMAIN-CONTAINING PROTEIN 1"/>
    <property type="match status" value="1"/>
</dbReference>
<dbReference type="GO" id="GO:0030139">
    <property type="term" value="C:endocytic vesicle"/>
    <property type="evidence" value="ECO:0007669"/>
    <property type="project" value="TreeGrafter"/>
</dbReference>
<dbReference type="AlphaFoldDB" id="A0AAD7VAL0"/>
<dbReference type="GO" id="GO:0005085">
    <property type="term" value="F:guanyl-nucleotide exchange factor activity"/>
    <property type="evidence" value="ECO:0007669"/>
    <property type="project" value="InterPro"/>
</dbReference>
<dbReference type="InterPro" id="IPR037191">
    <property type="entry name" value="VPS9_dom_sf"/>
</dbReference>
<dbReference type="GO" id="GO:0005829">
    <property type="term" value="C:cytosol"/>
    <property type="evidence" value="ECO:0007669"/>
    <property type="project" value="TreeGrafter"/>
</dbReference>
<dbReference type="PANTHER" id="PTHR23101">
    <property type="entry name" value="RAB GDP/GTP EXCHANGE FACTOR"/>
    <property type="match status" value="1"/>
</dbReference>
<protein>
    <recommendedName>
        <fullName evidence="2">VPS9 domain-containing protein</fullName>
    </recommendedName>
</protein>
<evidence type="ECO:0000256" key="1">
    <source>
        <dbReference type="SAM" id="MobiDB-lite"/>
    </source>
</evidence>
<feature type="region of interest" description="Disordered" evidence="1">
    <location>
        <begin position="608"/>
        <end position="642"/>
    </location>
</feature>
<feature type="compositionally biased region" description="Low complexity" evidence="1">
    <location>
        <begin position="21"/>
        <end position="45"/>
    </location>
</feature>
<accession>A0AAD7VAL0</accession>
<feature type="region of interest" description="Disordered" evidence="1">
    <location>
        <begin position="447"/>
        <end position="525"/>
    </location>
</feature>
<feature type="compositionally biased region" description="Low complexity" evidence="1">
    <location>
        <begin position="465"/>
        <end position="477"/>
    </location>
</feature>
<reference evidence="3 4" key="1">
    <citation type="submission" date="2023-03" db="EMBL/GenBank/DDBJ databases">
        <title>Genome sequence of Lichtheimia ornata CBS 291.66.</title>
        <authorList>
            <person name="Mohabir J.T."/>
            <person name="Shea T.P."/>
            <person name="Kurbessoian T."/>
            <person name="Berby B."/>
            <person name="Fontaine J."/>
            <person name="Livny J."/>
            <person name="Gnirke A."/>
            <person name="Stajich J.E."/>
            <person name="Cuomo C.A."/>
        </authorList>
    </citation>
    <scope>NUCLEOTIDE SEQUENCE [LARGE SCALE GENOMIC DNA]</scope>
    <source>
        <strain evidence="3">CBS 291.66</strain>
    </source>
</reference>
<feature type="region of interest" description="Disordered" evidence="1">
    <location>
        <begin position="1"/>
        <end position="45"/>
    </location>
</feature>
<gene>
    <name evidence="3" type="ORF">O0I10_002276</name>
</gene>
<dbReference type="SMART" id="SM00167">
    <property type="entry name" value="VPS9"/>
    <property type="match status" value="1"/>
</dbReference>
<dbReference type="GO" id="GO:0016192">
    <property type="term" value="P:vesicle-mediated transport"/>
    <property type="evidence" value="ECO:0007669"/>
    <property type="project" value="InterPro"/>
</dbReference>
<dbReference type="GO" id="GO:0031267">
    <property type="term" value="F:small GTPase binding"/>
    <property type="evidence" value="ECO:0007669"/>
    <property type="project" value="TreeGrafter"/>
</dbReference>
<dbReference type="EMBL" id="JARTCD010000006">
    <property type="protein sequence ID" value="KAJ8661945.1"/>
    <property type="molecule type" value="Genomic_DNA"/>
</dbReference>
<dbReference type="Proteomes" id="UP001234581">
    <property type="component" value="Unassembled WGS sequence"/>
</dbReference>
<feature type="compositionally biased region" description="Low complexity" evidence="1">
    <location>
        <begin position="720"/>
        <end position="730"/>
    </location>
</feature>
<dbReference type="Pfam" id="PF02204">
    <property type="entry name" value="VPS9"/>
    <property type="match status" value="1"/>
</dbReference>
<feature type="compositionally biased region" description="Pro residues" evidence="1">
    <location>
        <begin position="620"/>
        <end position="637"/>
    </location>
</feature>
<comment type="caution">
    <text evidence="3">The sequence shown here is derived from an EMBL/GenBank/DDBJ whole genome shotgun (WGS) entry which is preliminary data.</text>
</comment>
<organism evidence="3 4">
    <name type="scientific">Lichtheimia ornata</name>
    <dbReference type="NCBI Taxonomy" id="688661"/>
    <lineage>
        <taxon>Eukaryota</taxon>
        <taxon>Fungi</taxon>
        <taxon>Fungi incertae sedis</taxon>
        <taxon>Mucoromycota</taxon>
        <taxon>Mucoromycotina</taxon>
        <taxon>Mucoromycetes</taxon>
        <taxon>Mucorales</taxon>
        <taxon>Lichtheimiaceae</taxon>
        <taxon>Lichtheimia</taxon>
    </lineage>
</organism>
<dbReference type="RefSeq" id="XP_058346858.1">
    <property type="nucleotide sequence ID" value="XM_058482360.1"/>
</dbReference>
<evidence type="ECO:0000313" key="4">
    <source>
        <dbReference type="Proteomes" id="UP001234581"/>
    </source>
</evidence>
<evidence type="ECO:0000259" key="2">
    <source>
        <dbReference type="PROSITE" id="PS51205"/>
    </source>
</evidence>
<name>A0AAD7VAL0_9FUNG</name>
<dbReference type="SUPFAM" id="SSF109993">
    <property type="entry name" value="VPS9 domain"/>
    <property type="match status" value="1"/>
</dbReference>
<keyword evidence="4" id="KW-1185">Reference proteome</keyword>
<feature type="compositionally biased region" description="Gly residues" evidence="1">
    <location>
        <begin position="731"/>
        <end position="740"/>
    </location>
</feature>
<dbReference type="InterPro" id="IPR045046">
    <property type="entry name" value="Vps9-like"/>
</dbReference>
<feature type="compositionally biased region" description="Basic and acidic residues" evidence="1">
    <location>
        <begin position="501"/>
        <end position="511"/>
    </location>
</feature>
<feature type="compositionally biased region" description="Acidic residues" evidence="1">
    <location>
        <begin position="488"/>
        <end position="500"/>
    </location>
</feature>
<feature type="region of interest" description="Disordered" evidence="1">
    <location>
        <begin position="670"/>
        <end position="744"/>
    </location>
</feature>
<feature type="region of interest" description="Disordered" evidence="1">
    <location>
        <begin position="764"/>
        <end position="783"/>
    </location>
</feature>
<dbReference type="GeneID" id="83209694"/>
<evidence type="ECO:0000313" key="3">
    <source>
        <dbReference type="EMBL" id="KAJ8661945.1"/>
    </source>
</evidence>
<feature type="compositionally biased region" description="Low complexity" evidence="1">
    <location>
        <begin position="677"/>
        <end position="703"/>
    </location>
</feature>
<proteinExistence type="predicted"/>
<feature type="domain" description="VPS9" evidence="2">
    <location>
        <begin position="346"/>
        <end position="595"/>
    </location>
</feature>
<dbReference type="Gene3D" id="1.20.1050.80">
    <property type="entry name" value="VPS9 domain"/>
    <property type="match status" value="1"/>
</dbReference>